<proteinExistence type="predicted"/>
<evidence type="ECO:0000313" key="2">
    <source>
        <dbReference type="Proteomes" id="UP000285146"/>
    </source>
</evidence>
<name>A0A423WI94_9PEZI</name>
<keyword evidence="2" id="KW-1185">Reference proteome</keyword>
<comment type="caution">
    <text evidence="1">The sequence shown here is derived from an EMBL/GenBank/DDBJ whole genome shotgun (WGS) entry which is preliminary data.</text>
</comment>
<dbReference type="EMBL" id="LKEB01000050">
    <property type="protein sequence ID" value="ROW03141.1"/>
    <property type="molecule type" value="Genomic_DNA"/>
</dbReference>
<protein>
    <submittedName>
        <fullName evidence="1">Uncharacterized protein</fullName>
    </submittedName>
</protein>
<gene>
    <name evidence="1" type="ORF">VPNG_08142</name>
</gene>
<organism evidence="1 2">
    <name type="scientific">Cytospora leucostoma</name>
    <dbReference type="NCBI Taxonomy" id="1230097"/>
    <lineage>
        <taxon>Eukaryota</taxon>
        <taxon>Fungi</taxon>
        <taxon>Dikarya</taxon>
        <taxon>Ascomycota</taxon>
        <taxon>Pezizomycotina</taxon>
        <taxon>Sordariomycetes</taxon>
        <taxon>Sordariomycetidae</taxon>
        <taxon>Diaporthales</taxon>
        <taxon>Cytosporaceae</taxon>
        <taxon>Cytospora</taxon>
    </lineage>
</organism>
<accession>A0A423WI94</accession>
<sequence>MPDVPVILCPATGAPQHTESGDLYRPLTHPIISSDLSEILQEGGQHVSTKASNGCSFSGCNATPGEVPW</sequence>
<evidence type="ECO:0000313" key="1">
    <source>
        <dbReference type="EMBL" id="ROW03141.1"/>
    </source>
</evidence>
<dbReference type="AlphaFoldDB" id="A0A423WI94"/>
<dbReference type="Proteomes" id="UP000285146">
    <property type="component" value="Unassembled WGS sequence"/>
</dbReference>
<reference evidence="1 2" key="1">
    <citation type="submission" date="2015-09" db="EMBL/GenBank/DDBJ databases">
        <title>Host preference determinants of Valsa canker pathogens revealed by comparative genomics.</title>
        <authorList>
            <person name="Yin Z."/>
            <person name="Huang L."/>
        </authorList>
    </citation>
    <scope>NUCLEOTIDE SEQUENCE [LARGE SCALE GENOMIC DNA]</scope>
    <source>
        <strain evidence="1 2">SXYLt</strain>
    </source>
</reference>
<dbReference type="InParanoid" id="A0A423WI94"/>